<dbReference type="SUPFAM" id="SSF51735">
    <property type="entry name" value="NAD(P)-binding Rossmann-fold domains"/>
    <property type="match status" value="1"/>
</dbReference>
<accession>A0AAN7BV04</accession>
<feature type="transmembrane region" description="Helical" evidence="1">
    <location>
        <begin position="7"/>
        <end position="25"/>
    </location>
</feature>
<dbReference type="AlphaFoldDB" id="A0AAN7BV04"/>
<keyword evidence="3" id="KW-1185">Reference proteome</keyword>
<dbReference type="GO" id="GO:0005737">
    <property type="term" value="C:cytoplasm"/>
    <property type="evidence" value="ECO:0007669"/>
    <property type="project" value="TreeGrafter"/>
</dbReference>
<evidence type="ECO:0000256" key="1">
    <source>
        <dbReference type="SAM" id="Phobius"/>
    </source>
</evidence>
<feature type="transmembrane region" description="Helical" evidence="1">
    <location>
        <begin position="37"/>
        <end position="59"/>
    </location>
</feature>
<comment type="caution">
    <text evidence="2">The sequence shown here is derived from an EMBL/GenBank/DDBJ whole genome shotgun (WGS) entry which is preliminary data.</text>
</comment>
<evidence type="ECO:0000313" key="2">
    <source>
        <dbReference type="EMBL" id="KAK4230139.1"/>
    </source>
</evidence>
<dbReference type="InterPro" id="IPR051783">
    <property type="entry name" value="NAD(P)-dependent_oxidoreduct"/>
</dbReference>
<evidence type="ECO:0008006" key="4">
    <source>
        <dbReference type="Google" id="ProtNLM"/>
    </source>
</evidence>
<sequence length="309" mass="33901">MTKQPKILLTGATGYIGGTLLHQFLTSSDPLFSSLSISALDIILNLASGFITPGALAFVKGLSLRQSQSTNSFPPWILHISGCTNLADKPLTGTAFLEREWNDLDSLAVYEYEKAEEGKKGGSYPQRTTAVGVLTLAEELGVNAVLLNTSLIFGEGKGLFNKQGIIIPILMQYIIEHGHGFSLTEEANFDWVHVEDLAGAYLLLLKTILADRGKGKGIPRGKKGDAEGDYEEVEVGLEEIAEEITGGLIDMAEMGWAGNKRMKGTVLRGLGWRPRCGEEEWDKEFGREVRESIGRRRLWTLEWCIGRKG</sequence>
<protein>
    <recommendedName>
        <fullName evidence="4">NAD-dependent epimerase/dehydratase domain-containing protein</fullName>
    </recommendedName>
</protein>
<dbReference type="PANTHER" id="PTHR48079:SF6">
    <property type="entry name" value="NAD(P)-BINDING DOMAIN-CONTAINING PROTEIN-RELATED"/>
    <property type="match status" value="1"/>
</dbReference>
<reference evidence="2" key="2">
    <citation type="submission" date="2023-05" db="EMBL/GenBank/DDBJ databases">
        <authorList>
            <consortium name="Lawrence Berkeley National Laboratory"/>
            <person name="Steindorff A."/>
            <person name="Hensen N."/>
            <person name="Bonometti L."/>
            <person name="Westerberg I."/>
            <person name="Brannstrom I.O."/>
            <person name="Guillou S."/>
            <person name="Cros-Aarteil S."/>
            <person name="Calhoun S."/>
            <person name="Haridas S."/>
            <person name="Kuo A."/>
            <person name="Mondo S."/>
            <person name="Pangilinan J."/>
            <person name="Riley R."/>
            <person name="Labutti K."/>
            <person name="Andreopoulos B."/>
            <person name="Lipzen A."/>
            <person name="Chen C."/>
            <person name="Yanf M."/>
            <person name="Daum C."/>
            <person name="Ng V."/>
            <person name="Clum A."/>
            <person name="Ohm R."/>
            <person name="Martin F."/>
            <person name="Silar P."/>
            <person name="Natvig D."/>
            <person name="Lalanne C."/>
            <person name="Gautier V."/>
            <person name="Ament-Velasquez S.L."/>
            <person name="Kruys A."/>
            <person name="Hutchinson M.I."/>
            <person name="Powell A.J."/>
            <person name="Barry K."/>
            <person name="Miller A.N."/>
            <person name="Grigoriev I.V."/>
            <person name="Debuchy R."/>
            <person name="Gladieux P."/>
            <person name="Thoren M.H."/>
            <person name="Johannesson H."/>
        </authorList>
    </citation>
    <scope>NUCLEOTIDE SEQUENCE</scope>
    <source>
        <strain evidence="2">CBS 990.96</strain>
    </source>
</reference>
<keyword evidence="1" id="KW-0472">Membrane</keyword>
<dbReference type="Gene3D" id="3.40.50.720">
    <property type="entry name" value="NAD(P)-binding Rossmann-like Domain"/>
    <property type="match status" value="1"/>
</dbReference>
<keyword evidence="1" id="KW-0812">Transmembrane</keyword>
<dbReference type="PANTHER" id="PTHR48079">
    <property type="entry name" value="PROTEIN YEEZ"/>
    <property type="match status" value="1"/>
</dbReference>
<name>A0AAN7BV04_9PEZI</name>
<dbReference type="EMBL" id="MU865301">
    <property type="protein sequence ID" value="KAK4230139.1"/>
    <property type="molecule type" value="Genomic_DNA"/>
</dbReference>
<organism evidence="2 3">
    <name type="scientific">Podospora fimiseda</name>
    <dbReference type="NCBI Taxonomy" id="252190"/>
    <lineage>
        <taxon>Eukaryota</taxon>
        <taxon>Fungi</taxon>
        <taxon>Dikarya</taxon>
        <taxon>Ascomycota</taxon>
        <taxon>Pezizomycotina</taxon>
        <taxon>Sordariomycetes</taxon>
        <taxon>Sordariomycetidae</taxon>
        <taxon>Sordariales</taxon>
        <taxon>Podosporaceae</taxon>
        <taxon>Podospora</taxon>
    </lineage>
</organism>
<reference evidence="2" key="1">
    <citation type="journal article" date="2023" name="Mol. Phylogenet. Evol.">
        <title>Genome-scale phylogeny and comparative genomics of the fungal order Sordariales.</title>
        <authorList>
            <person name="Hensen N."/>
            <person name="Bonometti L."/>
            <person name="Westerberg I."/>
            <person name="Brannstrom I.O."/>
            <person name="Guillou S."/>
            <person name="Cros-Aarteil S."/>
            <person name="Calhoun S."/>
            <person name="Haridas S."/>
            <person name="Kuo A."/>
            <person name="Mondo S."/>
            <person name="Pangilinan J."/>
            <person name="Riley R."/>
            <person name="LaButti K."/>
            <person name="Andreopoulos B."/>
            <person name="Lipzen A."/>
            <person name="Chen C."/>
            <person name="Yan M."/>
            <person name="Daum C."/>
            <person name="Ng V."/>
            <person name="Clum A."/>
            <person name="Steindorff A."/>
            <person name="Ohm R.A."/>
            <person name="Martin F."/>
            <person name="Silar P."/>
            <person name="Natvig D.O."/>
            <person name="Lalanne C."/>
            <person name="Gautier V."/>
            <person name="Ament-Velasquez S.L."/>
            <person name="Kruys A."/>
            <person name="Hutchinson M.I."/>
            <person name="Powell A.J."/>
            <person name="Barry K."/>
            <person name="Miller A.N."/>
            <person name="Grigoriev I.V."/>
            <person name="Debuchy R."/>
            <person name="Gladieux P."/>
            <person name="Hiltunen Thoren M."/>
            <person name="Johannesson H."/>
        </authorList>
    </citation>
    <scope>NUCLEOTIDE SEQUENCE</scope>
    <source>
        <strain evidence="2">CBS 990.96</strain>
    </source>
</reference>
<dbReference type="GO" id="GO:0004029">
    <property type="term" value="F:aldehyde dehydrogenase (NAD+) activity"/>
    <property type="evidence" value="ECO:0007669"/>
    <property type="project" value="TreeGrafter"/>
</dbReference>
<keyword evidence="1" id="KW-1133">Transmembrane helix</keyword>
<dbReference type="InterPro" id="IPR036291">
    <property type="entry name" value="NAD(P)-bd_dom_sf"/>
</dbReference>
<gene>
    <name evidence="2" type="ORF">QBC38DRAFT_534548</name>
</gene>
<evidence type="ECO:0000313" key="3">
    <source>
        <dbReference type="Proteomes" id="UP001301958"/>
    </source>
</evidence>
<proteinExistence type="predicted"/>
<dbReference type="Proteomes" id="UP001301958">
    <property type="component" value="Unassembled WGS sequence"/>
</dbReference>